<dbReference type="InterPro" id="IPR000257">
    <property type="entry name" value="Uroporphyrinogen_deCOase"/>
</dbReference>
<proteinExistence type="predicted"/>
<name>A0A347ZT70_9CHLR</name>
<dbReference type="Pfam" id="PF01208">
    <property type="entry name" value="URO-D"/>
    <property type="match status" value="1"/>
</dbReference>
<dbReference type="RefSeq" id="WP_116224075.1">
    <property type="nucleotide sequence ID" value="NZ_AP018437.1"/>
</dbReference>
<gene>
    <name evidence="2" type="ORF">DFR64_0793</name>
</gene>
<evidence type="ECO:0000259" key="1">
    <source>
        <dbReference type="Pfam" id="PF01208"/>
    </source>
</evidence>
<keyword evidence="3" id="KW-1185">Reference proteome</keyword>
<dbReference type="PANTHER" id="PTHR47099">
    <property type="entry name" value="METHYLCOBAMIDE:COM METHYLTRANSFERASE MTBA"/>
    <property type="match status" value="1"/>
</dbReference>
<dbReference type="GO" id="GO:0004853">
    <property type="term" value="F:uroporphyrinogen decarboxylase activity"/>
    <property type="evidence" value="ECO:0007669"/>
    <property type="project" value="InterPro"/>
</dbReference>
<dbReference type="PANTHER" id="PTHR47099:SF1">
    <property type="entry name" value="METHYLCOBAMIDE:COM METHYLTRANSFERASE MTBA"/>
    <property type="match status" value="1"/>
</dbReference>
<organism evidence="2 3">
    <name type="scientific">Pelolinea submarina</name>
    <dbReference type="NCBI Taxonomy" id="913107"/>
    <lineage>
        <taxon>Bacteria</taxon>
        <taxon>Bacillati</taxon>
        <taxon>Chloroflexota</taxon>
        <taxon>Anaerolineae</taxon>
        <taxon>Anaerolineales</taxon>
        <taxon>Anaerolineaceae</taxon>
        <taxon>Pelolinea</taxon>
    </lineage>
</organism>
<dbReference type="Proteomes" id="UP000256388">
    <property type="component" value="Unassembled WGS sequence"/>
</dbReference>
<dbReference type="SUPFAM" id="SSF51726">
    <property type="entry name" value="UROD/MetE-like"/>
    <property type="match status" value="1"/>
</dbReference>
<dbReference type="GO" id="GO:0006779">
    <property type="term" value="P:porphyrin-containing compound biosynthetic process"/>
    <property type="evidence" value="ECO:0007669"/>
    <property type="project" value="InterPro"/>
</dbReference>
<dbReference type="OrthoDB" id="7375127at2"/>
<dbReference type="InterPro" id="IPR038071">
    <property type="entry name" value="UROD/MetE-like_sf"/>
</dbReference>
<dbReference type="InterPro" id="IPR052024">
    <property type="entry name" value="Methanogen_methyltrans"/>
</dbReference>
<reference evidence="2 3" key="1">
    <citation type="submission" date="2018-08" db="EMBL/GenBank/DDBJ databases">
        <title>Genomic Encyclopedia of Type Strains, Phase IV (KMG-IV): sequencing the most valuable type-strain genomes for metagenomic binning, comparative biology and taxonomic classification.</title>
        <authorList>
            <person name="Goeker M."/>
        </authorList>
    </citation>
    <scope>NUCLEOTIDE SEQUENCE [LARGE SCALE GENOMIC DNA]</scope>
    <source>
        <strain evidence="2 3">DSM 23923</strain>
    </source>
</reference>
<evidence type="ECO:0000313" key="2">
    <source>
        <dbReference type="EMBL" id="REG10924.1"/>
    </source>
</evidence>
<dbReference type="AlphaFoldDB" id="A0A347ZT70"/>
<accession>A0A347ZT70</accession>
<comment type="caution">
    <text evidence="2">The sequence shown here is derived from an EMBL/GenBank/DDBJ whole genome shotgun (WGS) entry which is preliminary data.</text>
</comment>
<sequence>MTQIRSARERMEALIHGEKVDQIPVALWHHFPVDDQDAHKLAAATISFQQTFNFDLVKISPSSSFCLEDWGIQDEWRGNPEGTRDYLDTVIHSTDDWKKLKKLDPHKGALGRQLECLKIVRDTIGAEVPLIQTIFSPLSQAKNLIGKANLAAEMRFNPDSLKAGLEVITETTANFIEACKQSGIDGIFFAVQHASYNVLSATEFDEFAKSYDKRLFPIMEEFWLNMLHIHGTAIMADAVKDYPLQIFNWHDRDTLPNLADGKKQFNKVVCGGLGRIETMLLGDGRLIKAEIDDAVRQTNGEGFILGTGCVMMQTTPYGNIKTAVDHVRSIQLN</sequence>
<dbReference type="EMBL" id="QUMS01000001">
    <property type="protein sequence ID" value="REG10924.1"/>
    <property type="molecule type" value="Genomic_DNA"/>
</dbReference>
<dbReference type="Gene3D" id="3.20.20.210">
    <property type="match status" value="1"/>
</dbReference>
<feature type="domain" description="Uroporphyrinogen decarboxylase (URO-D)" evidence="1">
    <location>
        <begin position="8"/>
        <end position="329"/>
    </location>
</feature>
<protein>
    <submittedName>
        <fullName evidence="2">Uroporphyrinogen decarboxylase</fullName>
    </submittedName>
</protein>
<evidence type="ECO:0000313" key="3">
    <source>
        <dbReference type="Proteomes" id="UP000256388"/>
    </source>
</evidence>